<dbReference type="InterPro" id="IPR033717">
    <property type="entry name" value="UDPK"/>
</dbReference>
<accession>A0A7M2Y6A4</accession>
<organism evidence="20 21">
    <name type="scientific">Kaistella flava</name>
    <name type="common">ex Peng et al. 2021</name>
    <dbReference type="NCBI Taxonomy" id="2038776"/>
    <lineage>
        <taxon>Bacteria</taxon>
        <taxon>Pseudomonadati</taxon>
        <taxon>Bacteroidota</taxon>
        <taxon>Flavobacteriia</taxon>
        <taxon>Flavobacteriales</taxon>
        <taxon>Weeksellaceae</taxon>
        <taxon>Chryseobacterium group</taxon>
        <taxon>Kaistella</taxon>
    </lineage>
</organism>
<keyword evidence="13" id="KW-0594">Phospholipid biosynthesis</keyword>
<evidence type="ECO:0000256" key="2">
    <source>
        <dbReference type="ARBA" id="ARBA00005967"/>
    </source>
</evidence>
<reference evidence="20 21" key="1">
    <citation type="submission" date="2019-05" db="EMBL/GenBank/DDBJ databases">
        <title>Chryseobacterium sp. isolated from King George Island, maritime Antarctica.</title>
        <authorList>
            <person name="Peng X."/>
        </authorList>
    </citation>
    <scope>NUCLEOTIDE SEQUENCE [LARGE SCALE GENOMIC DNA]</scope>
    <source>
        <strain evidence="20 21">7-3A</strain>
    </source>
</reference>
<gene>
    <name evidence="20" type="ORF">Q73A0000_01750</name>
</gene>
<evidence type="ECO:0000256" key="5">
    <source>
        <dbReference type="ARBA" id="ARBA00022679"/>
    </source>
</evidence>
<feature type="binding site" evidence="16">
    <location>
        <position position="65"/>
    </location>
    <ligand>
        <name>substrate</name>
    </ligand>
</feature>
<keyword evidence="10 19" id="KW-1133">Transmembrane helix</keyword>
<evidence type="ECO:0000256" key="6">
    <source>
        <dbReference type="ARBA" id="ARBA00022692"/>
    </source>
</evidence>
<sequence>MRKPPIHRSFGNAIKGLILMLKSERNFQIEVLALLVNLFLIVYLKVTEFEATIILVVSFSVLSLEILNTCVEKICDIIQPDYDERIKIIKDMAAGSVFLMAIGSVVVGVLIYAKYLL</sequence>
<comment type="subcellular location">
    <subcellularLocation>
        <location evidence="1">Cell membrane</location>
        <topology evidence="1">Multi-pass membrane protein</topology>
    </subcellularLocation>
</comment>
<dbReference type="GO" id="GO:0008654">
    <property type="term" value="P:phospholipid biosynthetic process"/>
    <property type="evidence" value="ECO:0007669"/>
    <property type="project" value="UniProtKB-KW"/>
</dbReference>
<keyword evidence="12 19" id="KW-0472">Membrane</keyword>
<evidence type="ECO:0000256" key="1">
    <source>
        <dbReference type="ARBA" id="ARBA00004651"/>
    </source>
</evidence>
<dbReference type="GO" id="GO:0005886">
    <property type="term" value="C:plasma membrane"/>
    <property type="evidence" value="ECO:0007669"/>
    <property type="project" value="UniProtKB-SubCell"/>
</dbReference>
<evidence type="ECO:0000256" key="18">
    <source>
        <dbReference type="PIRSR" id="PIRSR600829-4"/>
    </source>
</evidence>
<keyword evidence="11" id="KW-0443">Lipid metabolism</keyword>
<evidence type="ECO:0000256" key="8">
    <source>
        <dbReference type="ARBA" id="ARBA00022777"/>
    </source>
</evidence>
<evidence type="ECO:0000313" key="21">
    <source>
        <dbReference type="Proteomes" id="UP000594195"/>
    </source>
</evidence>
<dbReference type="KEGG" id="kfa:Q73A0000_01750"/>
<evidence type="ECO:0000256" key="9">
    <source>
        <dbReference type="ARBA" id="ARBA00022840"/>
    </source>
</evidence>
<dbReference type="RefSeq" id="WP_193812378.1">
    <property type="nucleotide sequence ID" value="NZ_CP040442.1"/>
</dbReference>
<comment type="similarity">
    <text evidence="2">Belongs to the bacterial diacylglycerol kinase family.</text>
</comment>
<feature type="transmembrane region" description="Helical" evidence="19">
    <location>
        <begin position="92"/>
        <end position="113"/>
    </location>
</feature>
<dbReference type="Pfam" id="PF01219">
    <property type="entry name" value="DAGK_prokar"/>
    <property type="match status" value="1"/>
</dbReference>
<feature type="binding site" evidence="18">
    <location>
        <position position="72"/>
    </location>
    <ligand>
        <name>a divalent metal cation</name>
        <dbReference type="ChEBI" id="CHEBI:60240"/>
    </ligand>
</feature>
<keyword evidence="21" id="KW-1185">Reference proteome</keyword>
<keyword evidence="3" id="KW-1003">Cell membrane</keyword>
<name>A0A7M2Y6A4_9FLAO</name>
<dbReference type="InterPro" id="IPR000829">
    <property type="entry name" value="DAGK"/>
</dbReference>
<evidence type="ECO:0000256" key="12">
    <source>
        <dbReference type="ARBA" id="ARBA00023136"/>
    </source>
</evidence>
<protein>
    <submittedName>
        <fullName evidence="20">Diacylglycerol kinase family protein</fullName>
    </submittedName>
</protein>
<keyword evidence="8 20" id="KW-0418">Kinase</keyword>
<dbReference type="CDD" id="cd14265">
    <property type="entry name" value="UDPK_IM_like"/>
    <property type="match status" value="1"/>
</dbReference>
<proteinExistence type="inferred from homology"/>
<dbReference type="PANTHER" id="PTHR34299">
    <property type="entry name" value="DIACYLGLYCEROL KINASE"/>
    <property type="match status" value="1"/>
</dbReference>
<keyword evidence="14" id="KW-1208">Phospholipid metabolism</keyword>
<dbReference type="GO" id="GO:0046872">
    <property type="term" value="F:metal ion binding"/>
    <property type="evidence" value="ECO:0007669"/>
    <property type="project" value="UniProtKB-KW"/>
</dbReference>
<evidence type="ECO:0000256" key="19">
    <source>
        <dbReference type="SAM" id="Phobius"/>
    </source>
</evidence>
<evidence type="ECO:0000256" key="14">
    <source>
        <dbReference type="ARBA" id="ARBA00023264"/>
    </source>
</evidence>
<evidence type="ECO:0000256" key="4">
    <source>
        <dbReference type="ARBA" id="ARBA00022516"/>
    </source>
</evidence>
<evidence type="ECO:0000313" key="20">
    <source>
        <dbReference type="EMBL" id="QOW09165.1"/>
    </source>
</evidence>
<dbReference type="PANTHER" id="PTHR34299:SF1">
    <property type="entry name" value="DIACYLGLYCEROL KINASE"/>
    <property type="match status" value="1"/>
</dbReference>
<keyword evidence="7 17" id="KW-0547">Nucleotide-binding</keyword>
<feature type="active site" description="Proton acceptor" evidence="15">
    <location>
        <position position="65"/>
    </location>
</feature>
<dbReference type="Gene3D" id="1.10.287.3610">
    <property type="match status" value="1"/>
</dbReference>
<comment type="cofactor">
    <cofactor evidence="18">
        <name>Mg(2+)</name>
        <dbReference type="ChEBI" id="CHEBI:18420"/>
    </cofactor>
    <text evidence="18">Mn(2+), Zn(2+), Cd(2+) and Co(2+) support activity to lesser extents.</text>
</comment>
<evidence type="ECO:0000256" key="17">
    <source>
        <dbReference type="PIRSR" id="PIRSR600829-3"/>
    </source>
</evidence>
<keyword evidence="9 17" id="KW-0067">ATP-binding</keyword>
<dbReference type="AlphaFoldDB" id="A0A7M2Y6A4"/>
<feature type="binding site" evidence="18">
    <location>
        <position position="24"/>
    </location>
    <ligand>
        <name>a divalent metal cation</name>
        <dbReference type="ChEBI" id="CHEBI:60240"/>
    </ligand>
</feature>
<dbReference type="EMBL" id="CP040442">
    <property type="protein sequence ID" value="QOW09165.1"/>
    <property type="molecule type" value="Genomic_DNA"/>
</dbReference>
<feature type="transmembrane region" description="Helical" evidence="19">
    <location>
        <begin position="27"/>
        <end position="46"/>
    </location>
</feature>
<evidence type="ECO:0000256" key="3">
    <source>
        <dbReference type="ARBA" id="ARBA00022475"/>
    </source>
</evidence>
<feature type="binding site" evidence="17">
    <location>
        <position position="24"/>
    </location>
    <ligand>
        <name>ATP</name>
        <dbReference type="ChEBI" id="CHEBI:30616"/>
    </ligand>
</feature>
<evidence type="ECO:0000256" key="11">
    <source>
        <dbReference type="ARBA" id="ARBA00023098"/>
    </source>
</evidence>
<keyword evidence="6 19" id="KW-0812">Transmembrane</keyword>
<dbReference type="GO" id="GO:0016301">
    <property type="term" value="F:kinase activity"/>
    <property type="evidence" value="ECO:0007669"/>
    <property type="project" value="UniProtKB-KW"/>
</dbReference>
<evidence type="ECO:0000256" key="16">
    <source>
        <dbReference type="PIRSR" id="PIRSR600829-2"/>
    </source>
</evidence>
<evidence type="ECO:0000256" key="15">
    <source>
        <dbReference type="PIRSR" id="PIRSR600829-1"/>
    </source>
</evidence>
<evidence type="ECO:0000256" key="13">
    <source>
        <dbReference type="ARBA" id="ARBA00023209"/>
    </source>
</evidence>
<keyword evidence="5" id="KW-0808">Transferase</keyword>
<evidence type="ECO:0000256" key="7">
    <source>
        <dbReference type="ARBA" id="ARBA00022741"/>
    </source>
</evidence>
<feature type="transmembrane region" description="Helical" evidence="19">
    <location>
        <begin position="52"/>
        <end position="71"/>
    </location>
</feature>
<dbReference type="InterPro" id="IPR036945">
    <property type="entry name" value="DAGK_sf"/>
</dbReference>
<feature type="binding site" evidence="17">
    <location>
        <position position="72"/>
    </location>
    <ligand>
        <name>ATP</name>
        <dbReference type="ChEBI" id="CHEBI:30616"/>
    </ligand>
</feature>
<feature type="binding site" evidence="17">
    <location>
        <begin position="90"/>
        <end position="91"/>
    </location>
    <ligand>
        <name>ATP</name>
        <dbReference type="ChEBI" id="CHEBI:30616"/>
    </ligand>
</feature>
<dbReference type="Proteomes" id="UP000594195">
    <property type="component" value="Chromosome"/>
</dbReference>
<dbReference type="GO" id="GO:0005524">
    <property type="term" value="F:ATP binding"/>
    <property type="evidence" value="ECO:0007669"/>
    <property type="project" value="UniProtKB-KW"/>
</dbReference>
<keyword evidence="4" id="KW-0444">Lipid biosynthesis</keyword>
<evidence type="ECO:0000256" key="10">
    <source>
        <dbReference type="ARBA" id="ARBA00022989"/>
    </source>
</evidence>
<keyword evidence="18" id="KW-0460">Magnesium</keyword>
<keyword evidence="18" id="KW-0479">Metal-binding</keyword>